<dbReference type="CDD" id="cd00609">
    <property type="entry name" value="AAT_like"/>
    <property type="match status" value="1"/>
</dbReference>
<dbReference type="InterPro" id="IPR015422">
    <property type="entry name" value="PyrdxlP-dep_Trfase_small"/>
</dbReference>
<dbReference type="FunFam" id="3.40.640.10:FF:000080">
    <property type="entry name" value="Aminotransferase, putative"/>
    <property type="match status" value="1"/>
</dbReference>
<name>A0A9P8QCA4_WICPI</name>
<comment type="caution">
    <text evidence="2">The sequence shown here is derived from an EMBL/GenBank/DDBJ whole genome shotgun (WGS) entry which is preliminary data.</text>
</comment>
<dbReference type="Gene3D" id="3.90.1150.10">
    <property type="entry name" value="Aspartate Aminotransferase, domain 1"/>
    <property type="match status" value="1"/>
</dbReference>
<organism evidence="2 3">
    <name type="scientific">Wickerhamomyces pijperi</name>
    <name type="common">Yeast</name>
    <name type="synonym">Pichia pijperi</name>
    <dbReference type="NCBI Taxonomy" id="599730"/>
    <lineage>
        <taxon>Eukaryota</taxon>
        <taxon>Fungi</taxon>
        <taxon>Dikarya</taxon>
        <taxon>Ascomycota</taxon>
        <taxon>Saccharomycotina</taxon>
        <taxon>Saccharomycetes</taxon>
        <taxon>Phaffomycetales</taxon>
        <taxon>Wickerhamomycetaceae</taxon>
        <taxon>Wickerhamomyces</taxon>
    </lineage>
</organism>
<dbReference type="OrthoDB" id="7042322at2759"/>
<reference evidence="2" key="2">
    <citation type="submission" date="2021-01" db="EMBL/GenBank/DDBJ databases">
        <authorList>
            <person name="Schikora-Tamarit M.A."/>
        </authorList>
    </citation>
    <scope>NUCLEOTIDE SEQUENCE</scope>
    <source>
        <strain evidence="2">CBS2887</strain>
    </source>
</reference>
<evidence type="ECO:0000259" key="1">
    <source>
        <dbReference type="Pfam" id="PF00155"/>
    </source>
</evidence>
<dbReference type="Proteomes" id="UP000774326">
    <property type="component" value="Unassembled WGS sequence"/>
</dbReference>
<dbReference type="InterPro" id="IPR015421">
    <property type="entry name" value="PyrdxlP-dep_Trfase_major"/>
</dbReference>
<dbReference type="Pfam" id="PF00155">
    <property type="entry name" value="Aminotran_1_2"/>
    <property type="match status" value="1"/>
</dbReference>
<gene>
    <name evidence="2" type="ORF">WICPIJ_001989</name>
</gene>
<reference evidence="2" key="1">
    <citation type="journal article" date="2021" name="Open Biol.">
        <title>Shared evolutionary footprints suggest mitochondrial oxidative damage underlies multiple complex I losses in fungi.</title>
        <authorList>
            <person name="Schikora-Tamarit M.A."/>
            <person name="Marcet-Houben M."/>
            <person name="Nosek J."/>
            <person name="Gabaldon T."/>
        </authorList>
    </citation>
    <scope>NUCLEOTIDE SEQUENCE</scope>
    <source>
        <strain evidence="2">CBS2887</strain>
    </source>
</reference>
<dbReference type="Gene3D" id="3.40.640.10">
    <property type="entry name" value="Type I PLP-dependent aspartate aminotransferase-like (Major domain)"/>
    <property type="match status" value="1"/>
</dbReference>
<evidence type="ECO:0000313" key="3">
    <source>
        <dbReference type="Proteomes" id="UP000774326"/>
    </source>
</evidence>
<dbReference type="PANTHER" id="PTHR42858:SF1">
    <property type="entry name" value="LD15494P"/>
    <property type="match status" value="1"/>
</dbReference>
<feature type="domain" description="Aminotransferase class I/classII large" evidence="1">
    <location>
        <begin position="46"/>
        <end position="419"/>
    </location>
</feature>
<dbReference type="GO" id="GO:0030170">
    <property type="term" value="F:pyridoxal phosphate binding"/>
    <property type="evidence" value="ECO:0007669"/>
    <property type="project" value="InterPro"/>
</dbReference>
<dbReference type="InterPro" id="IPR015424">
    <property type="entry name" value="PyrdxlP-dep_Trfase"/>
</dbReference>
<sequence>MTLNFFRGHPTSSLLPNQSIHKAATKILLEPHEFDSLDPNNRHPLTYGSDEGAIWVREEVAKFSNKLYKPESVTKAEHINLTGGSSYGILNAFLQTTLPHNGYTKRAFVITPTYFLINRALTDAGFNGKLTAIHEVGTNSIDLDHLQKELEKYDTEEEANTEIIKDPKYDKGHKKVYRFVMYCIPDFSNPGGITMDLPTRLRLLELARKHDMLILTDEVYDLLDYTQPLDQLPEPLIPKLVHLDRLTQTDPTSFGNTLNNSTFSKTIAPGLRVGYQEAINSNLAGQLSAGGANVSGGTPSQLNTNILGELLKSGEFYQILQVFRKTFAYRSQILQKIIKEHLPEGTKATGFEGGYFQWVTLPEGYDARLIIKECKAQDDVILAGGDDFEVTGDEMGWGDSSFRLCLAFLEEHQLVEGIKKVGERIKVLYP</sequence>
<dbReference type="SUPFAM" id="SSF53383">
    <property type="entry name" value="PLP-dependent transferases"/>
    <property type="match status" value="1"/>
</dbReference>
<dbReference type="PANTHER" id="PTHR42858">
    <property type="entry name" value="AMINOTRANSFERASE"/>
    <property type="match status" value="1"/>
</dbReference>
<dbReference type="GO" id="GO:0047536">
    <property type="term" value="F:2-aminoadipate transaminase activity"/>
    <property type="evidence" value="ECO:0007669"/>
    <property type="project" value="TreeGrafter"/>
</dbReference>
<keyword evidence="3" id="KW-1185">Reference proteome</keyword>
<dbReference type="InterPro" id="IPR004839">
    <property type="entry name" value="Aminotransferase_I/II_large"/>
</dbReference>
<dbReference type="EMBL" id="JAEUBG010001039">
    <property type="protein sequence ID" value="KAH3687045.1"/>
    <property type="molecule type" value="Genomic_DNA"/>
</dbReference>
<evidence type="ECO:0000313" key="2">
    <source>
        <dbReference type="EMBL" id="KAH3687045.1"/>
    </source>
</evidence>
<accession>A0A9P8QCA4</accession>
<dbReference type="AlphaFoldDB" id="A0A9P8QCA4"/>
<protein>
    <recommendedName>
        <fullName evidence="1">Aminotransferase class I/classII large domain-containing protein</fullName>
    </recommendedName>
</protein>
<proteinExistence type="predicted"/>